<evidence type="ECO:0000313" key="1">
    <source>
        <dbReference type="EMBL" id="NYJ22635.1"/>
    </source>
</evidence>
<dbReference type="RefSeq" id="WP_179603894.1">
    <property type="nucleotide sequence ID" value="NZ_BAABEH010000001.1"/>
</dbReference>
<dbReference type="AlphaFoldDB" id="A0A853CVN9"/>
<organism evidence="1 2">
    <name type="scientific">Leifsonia shinshuensis</name>
    <dbReference type="NCBI Taxonomy" id="150026"/>
    <lineage>
        <taxon>Bacteria</taxon>
        <taxon>Bacillati</taxon>
        <taxon>Actinomycetota</taxon>
        <taxon>Actinomycetes</taxon>
        <taxon>Micrococcales</taxon>
        <taxon>Microbacteriaceae</taxon>
        <taxon>Leifsonia</taxon>
    </lineage>
</organism>
<sequence length="58" mass="6511">MMTARDTGRRGLDDSLALLVRGYDFAAGIWSADLEKAPELYELFRDKKDGCVKVVLHP</sequence>
<reference evidence="1 2" key="1">
    <citation type="submission" date="2020-07" db="EMBL/GenBank/DDBJ databases">
        <title>Sequencing the genomes of 1000 actinobacteria strains.</title>
        <authorList>
            <person name="Klenk H.-P."/>
        </authorList>
    </citation>
    <scope>NUCLEOTIDE SEQUENCE [LARGE SCALE GENOMIC DNA]</scope>
    <source>
        <strain evidence="1 2">DSM 15165</strain>
    </source>
</reference>
<evidence type="ECO:0000313" key="2">
    <source>
        <dbReference type="Proteomes" id="UP000578352"/>
    </source>
</evidence>
<dbReference type="EMBL" id="JACCFL010000001">
    <property type="protein sequence ID" value="NYJ22635.1"/>
    <property type="molecule type" value="Genomic_DNA"/>
</dbReference>
<accession>A0A853CVN9</accession>
<proteinExistence type="predicted"/>
<name>A0A853CVN9_9MICO</name>
<gene>
    <name evidence="1" type="ORF">HNR13_000922</name>
</gene>
<comment type="caution">
    <text evidence="1">The sequence shown here is derived from an EMBL/GenBank/DDBJ whole genome shotgun (WGS) entry which is preliminary data.</text>
</comment>
<protein>
    <submittedName>
        <fullName evidence="1">Threonine dehydrogenase-like Zn-dependent dehydrogenase</fullName>
    </submittedName>
</protein>
<dbReference type="Proteomes" id="UP000578352">
    <property type="component" value="Unassembled WGS sequence"/>
</dbReference>